<dbReference type="RefSeq" id="WP_380024600.1">
    <property type="nucleotide sequence ID" value="NZ_JBHSHC010000028.1"/>
</dbReference>
<evidence type="ECO:0000259" key="1">
    <source>
        <dbReference type="Pfam" id="PF11799"/>
    </source>
</evidence>
<dbReference type="Pfam" id="PF11799">
    <property type="entry name" value="IMS_C"/>
    <property type="match status" value="1"/>
</dbReference>
<evidence type="ECO:0000313" key="3">
    <source>
        <dbReference type="Proteomes" id="UP001596002"/>
    </source>
</evidence>
<dbReference type="Gene3D" id="3.30.1490.100">
    <property type="entry name" value="DNA polymerase, Y-family, little finger domain"/>
    <property type="match status" value="1"/>
</dbReference>
<sequence>MLDEVCRRARAAGQKGRRVGLGLTYEGLQGGFFKTKTIDFYSDEANQLYPFLLHLLDRWWTRDGVRAVTVSLDLLRKSNALQLSLVDDVIKRNSLSKAMDDIRAKYGETSIMRAISLKQAGQLADRSKKIGGHYM</sequence>
<name>A0ABV9PWT9_9BACL</name>
<protein>
    <recommendedName>
        <fullName evidence="1">DNA polymerase Y-family little finger domain-containing protein</fullName>
    </recommendedName>
</protein>
<feature type="domain" description="DNA polymerase Y-family little finger" evidence="1">
    <location>
        <begin position="1"/>
        <end position="85"/>
    </location>
</feature>
<dbReference type="Proteomes" id="UP001596002">
    <property type="component" value="Unassembled WGS sequence"/>
</dbReference>
<gene>
    <name evidence="2" type="ORF">ACFO8Q_04870</name>
</gene>
<reference evidence="3" key="1">
    <citation type="journal article" date="2019" name="Int. J. Syst. Evol. Microbiol.">
        <title>The Global Catalogue of Microorganisms (GCM) 10K type strain sequencing project: providing services to taxonomists for standard genome sequencing and annotation.</title>
        <authorList>
            <consortium name="The Broad Institute Genomics Platform"/>
            <consortium name="The Broad Institute Genome Sequencing Center for Infectious Disease"/>
            <person name="Wu L."/>
            <person name="Ma J."/>
        </authorList>
    </citation>
    <scope>NUCLEOTIDE SEQUENCE [LARGE SCALE GENOMIC DNA]</scope>
    <source>
        <strain evidence="3">WYCCWR 12678</strain>
    </source>
</reference>
<proteinExistence type="predicted"/>
<dbReference type="EMBL" id="JBHSHC010000028">
    <property type="protein sequence ID" value="MFC4766706.1"/>
    <property type="molecule type" value="Genomic_DNA"/>
</dbReference>
<dbReference type="InterPro" id="IPR017961">
    <property type="entry name" value="DNA_pol_Y-fam_little_finger"/>
</dbReference>
<dbReference type="InterPro" id="IPR036775">
    <property type="entry name" value="DNA_pol_Y-fam_lit_finger_sf"/>
</dbReference>
<comment type="caution">
    <text evidence="2">The sequence shown here is derived from an EMBL/GenBank/DDBJ whole genome shotgun (WGS) entry which is preliminary data.</text>
</comment>
<organism evidence="2 3">
    <name type="scientific">Effusibacillus consociatus</name>
    <dbReference type="NCBI Taxonomy" id="1117041"/>
    <lineage>
        <taxon>Bacteria</taxon>
        <taxon>Bacillati</taxon>
        <taxon>Bacillota</taxon>
        <taxon>Bacilli</taxon>
        <taxon>Bacillales</taxon>
        <taxon>Alicyclobacillaceae</taxon>
        <taxon>Effusibacillus</taxon>
    </lineage>
</organism>
<evidence type="ECO:0000313" key="2">
    <source>
        <dbReference type="EMBL" id="MFC4766706.1"/>
    </source>
</evidence>
<keyword evidence="3" id="KW-1185">Reference proteome</keyword>
<dbReference type="SUPFAM" id="SSF100879">
    <property type="entry name" value="Lesion bypass DNA polymerase (Y-family), little finger domain"/>
    <property type="match status" value="1"/>
</dbReference>
<accession>A0ABV9PWT9</accession>